<keyword evidence="14" id="KW-0472">Membrane</keyword>
<accession>A0AAJ6ZMD3</accession>
<dbReference type="KEGG" id="pxu:106123783"/>
<dbReference type="CDD" id="cd06461">
    <property type="entry name" value="M2_ACE"/>
    <property type="match status" value="1"/>
</dbReference>
<feature type="glycosylation site" description="N-linked (GlcNAc...) asparagine" evidence="6">
    <location>
        <position position="73"/>
    </location>
</feature>
<dbReference type="Proteomes" id="UP000694872">
    <property type="component" value="Unplaced"/>
</dbReference>
<sequence length="715" mass="82245">MYNGKSSALWHLVVIAFCTRYASPASAASTDHYVRVGSNTNVAEAMQFLREYDREASGMCYRVTTAQWKFVTNITEQNRRRMNEELALSSKFERLSWRKAAAFDVTRLADPQARRQLRKIVQASRASLSEDKFNELQKLITEMKEIYNSAKICPFGQKPYDPHVPKTGGPATAPPEPFPLTHPHYQLNNHPYQHYQPYRDDPEFPNYCDMQLDPEISRILAHSRIESELLYVWKSFRDQTGPKLRDKFIRYVQLANEAAALAGFRNAGEQMRAAYEEPSLRENVEEVYNQVAPLYKQLLTYVRRRLLQRYGNHTLRPDGPLPAHLLGNMWAQNWKSIMDLVMPFPTSPALDVTSELLRQGYTPLRMFQVGEEFFTKMGLKPLPPEFWRSSVLTRPRRPAQCSASAWDFCNRIDYRIKQCTEVTTQDLVSTHHELAHIQYYLQYADQPQLFRDGANPAFHEALANAATLSVYNMPHLYRLGLYNNKSHDPYEVGMNFLMTMALEKVAYLPFAFMVDQWRWSVFEEGVENMNARWWQMKLRYQGVIPPLKRTEEDFDPGAKYHIISDQEYLKFFLATVLEFQVFEQLCAAAGHAEHLHLCDLHRSREAGRLLGEVMQAGAAKPAGELLRALTRGRTDKISPEALVKYFRPLELWLRAQNRDAPLIGWKASRPDVALFTPRAAAAAAAPPLAPPAARPLHLLLPCLVLFLLPLLLIAH</sequence>
<evidence type="ECO:0000256" key="13">
    <source>
        <dbReference type="RuleBase" id="RU361144"/>
    </source>
</evidence>
<feature type="chain" id="PRO_5042615935" description="Angiotensin-converting enzyme" evidence="15">
    <location>
        <begin position="28"/>
        <end position="715"/>
    </location>
</feature>
<name>A0AAJ6ZMD3_PAPXU</name>
<feature type="binding site" evidence="9">
    <location>
        <position position="436"/>
    </location>
    <ligand>
        <name>Zn(2+)</name>
        <dbReference type="ChEBI" id="CHEBI:29105"/>
        <label>1</label>
        <note>catalytic</note>
    </ligand>
</feature>
<keyword evidence="13" id="KW-0645">Protease</keyword>
<evidence type="ECO:0000256" key="5">
    <source>
        <dbReference type="PIRSR" id="PIRSR601548-1"/>
    </source>
</evidence>
<dbReference type="AlphaFoldDB" id="A0AAJ6ZMD3"/>
<evidence type="ECO:0000256" key="8">
    <source>
        <dbReference type="PIRSR" id="PIRSR601548-2"/>
    </source>
</evidence>
<comment type="cofactor">
    <cofactor evidence="13">
        <name>Zn(2+)</name>
        <dbReference type="ChEBI" id="CHEBI:29105"/>
    </cofactor>
    <text evidence="13">Binds 2 Zn(2+) ions per subunit.</text>
</comment>
<gene>
    <name evidence="16" type="primary">LOC106123783</name>
</gene>
<dbReference type="PANTHER" id="PTHR10514">
    <property type="entry name" value="ANGIOTENSIN-CONVERTING ENZYME"/>
    <property type="match status" value="1"/>
</dbReference>
<keyword evidence="13" id="KW-0121">Carboxypeptidase</keyword>
<dbReference type="GO" id="GO:0008237">
    <property type="term" value="F:metallopeptidase activity"/>
    <property type="evidence" value="ECO:0007669"/>
    <property type="project" value="UniProtKB-KW"/>
</dbReference>
<dbReference type="RefSeq" id="XP_013175642.1">
    <property type="nucleotide sequence ID" value="XM_013320188.1"/>
</dbReference>
<feature type="binding site" evidence="9">
    <location>
        <position position="460"/>
    </location>
    <ligand>
        <name>Zn(2+)</name>
        <dbReference type="ChEBI" id="CHEBI:29105"/>
        <label>1</label>
        <note>catalytic</note>
    </ligand>
</feature>
<protein>
    <recommendedName>
        <fullName evidence="13">Angiotensin-converting enzyme</fullName>
        <ecNumber evidence="13">3.4.-.-</ecNumber>
    </recommendedName>
</protein>
<evidence type="ECO:0000256" key="2">
    <source>
        <dbReference type="ARBA" id="ARBA00022729"/>
    </source>
</evidence>
<evidence type="ECO:0000256" key="3">
    <source>
        <dbReference type="ARBA" id="ARBA00023157"/>
    </source>
</evidence>
<feature type="binding site" evidence="11">
    <location>
        <position position="432"/>
    </location>
    <ligand>
        <name>Zn(2+)</name>
        <dbReference type="ChEBI" id="CHEBI:29105"/>
        <label>2</label>
        <note>catalytic</note>
    </ligand>
</feature>
<keyword evidence="9 13" id="KW-0479">Metal-binding</keyword>
<dbReference type="EC" id="3.4.-.-" evidence="13"/>
<keyword evidence="14" id="KW-1133">Transmembrane helix</keyword>
<feature type="disulfide bond" evidence="10">
    <location>
        <begin position="153"/>
        <end position="208"/>
    </location>
</feature>
<keyword evidence="14" id="KW-0812">Transmembrane</keyword>
<dbReference type="GO" id="GO:0006508">
    <property type="term" value="P:proteolysis"/>
    <property type="evidence" value="ECO:0007669"/>
    <property type="project" value="UniProtKB-KW"/>
</dbReference>
<comment type="similarity">
    <text evidence="1 12 13">Belongs to the peptidase M2 family.</text>
</comment>
<feature type="binding site" evidence="9">
    <location>
        <position position="432"/>
    </location>
    <ligand>
        <name>Zn(2+)</name>
        <dbReference type="ChEBI" id="CHEBI:29105"/>
        <label>1</label>
        <note>catalytic</note>
    </ligand>
</feature>
<comment type="caution">
    <text evidence="12">Lacks conserved residue(s) required for the propagation of feature annotation.</text>
</comment>
<feature type="active site" description="Proton acceptor 2" evidence="7">
    <location>
        <position position="433"/>
    </location>
</feature>
<feature type="binding site" evidence="11">
    <location>
        <position position="460"/>
    </location>
    <ligand>
        <name>Zn(2+)</name>
        <dbReference type="ChEBI" id="CHEBI:29105"/>
        <label>2</label>
        <note>catalytic</note>
    </ligand>
</feature>
<evidence type="ECO:0000256" key="4">
    <source>
        <dbReference type="ARBA" id="ARBA00023180"/>
    </source>
</evidence>
<evidence type="ECO:0000256" key="15">
    <source>
        <dbReference type="SAM" id="SignalP"/>
    </source>
</evidence>
<evidence type="ECO:0000256" key="1">
    <source>
        <dbReference type="ARBA" id="ARBA00008139"/>
    </source>
</evidence>
<evidence type="ECO:0000256" key="9">
    <source>
        <dbReference type="PIRSR" id="PIRSR601548-3"/>
    </source>
</evidence>
<feature type="active site" description="Proton donor 2" evidence="7">
    <location>
        <position position="561"/>
    </location>
</feature>
<keyword evidence="3 10" id="KW-1015">Disulfide bond</keyword>
<dbReference type="PANTHER" id="PTHR10514:SF45">
    <property type="entry name" value="ANGIOTENSIN-CONVERTING ENZYME"/>
    <property type="match status" value="1"/>
</dbReference>
<keyword evidence="9 13" id="KW-0862">Zinc</keyword>
<dbReference type="PRINTS" id="PR00791">
    <property type="entry name" value="PEPDIPTASEA"/>
</dbReference>
<feature type="active site" description="Proton donor 1" evidence="5">
    <location>
        <position position="561"/>
    </location>
</feature>
<dbReference type="SUPFAM" id="SSF55486">
    <property type="entry name" value="Metalloproteases ('zincins'), catalytic domain"/>
    <property type="match status" value="1"/>
</dbReference>
<feature type="disulfide bond" evidence="10">
    <location>
        <begin position="586"/>
        <end position="598"/>
    </location>
</feature>
<dbReference type="GO" id="GO:0008241">
    <property type="term" value="F:peptidyl-dipeptidase activity"/>
    <property type="evidence" value="ECO:0007669"/>
    <property type="project" value="InterPro"/>
</dbReference>
<evidence type="ECO:0000256" key="11">
    <source>
        <dbReference type="PIRSR" id="PIRSR601548-8"/>
    </source>
</evidence>
<keyword evidence="2 15" id="KW-0732">Signal</keyword>
<dbReference type="Pfam" id="PF01401">
    <property type="entry name" value="Peptidase_M2"/>
    <property type="match status" value="2"/>
</dbReference>
<keyword evidence="4 6" id="KW-0325">Glycoprotein</keyword>
<feature type="binding site" evidence="8">
    <location>
        <position position="275"/>
    </location>
    <ligand>
        <name>chloride</name>
        <dbReference type="ChEBI" id="CHEBI:17996"/>
        <label>1</label>
    </ligand>
</feature>
<dbReference type="GeneID" id="106123783"/>
<organism evidence="16">
    <name type="scientific">Papilio xuthus</name>
    <name type="common">Asian swallowtail butterfly</name>
    <dbReference type="NCBI Taxonomy" id="66420"/>
    <lineage>
        <taxon>Eukaryota</taxon>
        <taxon>Metazoa</taxon>
        <taxon>Ecdysozoa</taxon>
        <taxon>Arthropoda</taxon>
        <taxon>Hexapoda</taxon>
        <taxon>Insecta</taxon>
        <taxon>Pterygota</taxon>
        <taxon>Neoptera</taxon>
        <taxon>Endopterygota</taxon>
        <taxon>Lepidoptera</taxon>
        <taxon>Glossata</taxon>
        <taxon>Ditrysia</taxon>
        <taxon>Papilionoidea</taxon>
        <taxon>Papilionidae</taxon>
        <taxon>Papilioninae</taxon>
        <taxon>Papilio</taxon>
    </lineage>
</organism>
<evidence type="ECO:0000256" key="14">
    <source>
        <dbReference type="SAM" id="Phobius"/>
    </source>
</evidence>
<evidence type="ECO:0000256" key="7">
    <source>
        <dbReference type="PIRSR" id="PIRSR601548-11"/>
    </source>
</evidence>
<feature type="transmembrane region" description="Helical" evidence="14">
    <location>
        <begin position="696"/>
        <end position="714"/>
    </location>
</feature>
<evidence type="ECO:0000256" key="10">
    <source>
        <dbReference type="PIRSR" id="PIRSR601548-4"/>
    </source>
</evidence>
<dbReference type="GO" id="GO:0004180">
    <property type="term" value="F:carboxypeptidase activity"/>
    <property type="evidence" value="ECO:0007669"/>
    <property type="project" value="UniProtKB-KW"/>
</dbReference>
<feature type="signal peptide" evidence="15">
    <location>
        <begin position="1"/>
        <end position="27"/>
    </location>
</feature>
<proteinExistence type="inferred from homology"/>
<dbReference type="InterPro" id="IPR001548">
    <property type="entry name" value="Peptidase_M2"/>
</dbReference>
<feature type="binding site" evidence="11">
    <location>
        <position position="436"/>
    </location>
    <ligand>
        <name>Zn(2+)</name>
        <dbReference type="ChEBI" id="CHEBI:29105"/>
        <label>2</label>
        <note>catalytic</note>
    </ligand>
</feature>
<reference evidence="16" key="1">
    <citation type="submission" date="2025-08" db="UniProtKB">
        <authorList>
            <consortium name="RefSeq"/>
        </authorList>
    </citation>
    <scope>IDENTIFICATION</scope>
</reference>
<evidence type="ECO:0000313" key="16">
    <source>
        <dbReference type="RefSeq" id="XP_013175642.1"/>
    </source>
</evidence>
<evidence type="ECO:0000256" key="6">
    <source>
        <dbReference type="PIRSR" id="PIRSR601548-10"/>
    </source>
</evidence>
<feature type="active site" description="Proton acceptor 1" evidence="5">
    <location>
        <position position="433"/>
    </location>
</feature>
<feature type="disulfide bond" evidence="10 12">
    <location>
        <begin position="401"/>
        <end position="419"/>
    </location>
</feature>
<keyword evidence="13" id="KW-0482">Metalloprotease</keyword>
<dbReference type="GO" id="GO:0005886">
    <property type="term" value="C:plasma membrane"/>
    <property type="evidence" value="ECO:0007669"/>
    <property type="project" value="TreeGrafter"/>
</dbReference>
<dbReference type="PROSITE" id="PS52011">
    <property type="entry name" value="PEPTIDASE_M2"/>
    <property type="match status" value="1"/>
</dbReference>
<dbReference type="GO" id="GO:0046872">
    <property type="term" value="F:metal ion binding"/>
    <property type="evidence" value="ECO:0007669"/>
    <property type="project" value="UniProtKB-KW"/>
</dbReference>
<evidence type="ECO:0000256" key="12">
    <source>
        <dbReference type="PROSITE-ProRule" id="PRU01355"/>
    </source>
</evidence>
<keyword evidence="13" id="KW-0378">Hydrolase</keyword>